<gene>
    <name evidence="1" type="ORF">ASZ90_005977</name>
</gene>
<proteinExistence type="predicted"/>
<dbReference type="AlphaFoldDB" id="A0A0W8FTY1"/>
<accession>A0A0W8FTY1</accession>
<protein>
    <recommendedName>
        <fullName evidence="2">DUF2889 domain-containing protein</fullName>
    </recommendedName>
</protein>
<evidence type="ECO:0008006" key="2">
    <source>
        <dbReference type="Google" id="ProtNLM"/>
    </source>
</evidence>
<reference evidence="1" key="1">
    <citation type="journal article" date="2015" name="Proc. Natl. Acad. Sci. U.S.A.">
        <title>Networks of energetic and metabolic interactions define dynamics in microbial communities.</title>
        <authorList>
            <person name="Embree M."/>
            <person name="Liu J.K."/>
            <person name="Al-Bassam M.M."/>
            <person name="Zengler K."/>
        </authorList>
    </citation>
    <scope>NUCLEOTIDE SEQUENCE</scope>
</reference>
<dbReference type="InterPro" id="IPR021312">
    <property type="entry name" value="DUF2889"/>
</dbReference>
<comment type="caution">
    <text evidence="1">The sequence shown here is derived from an EMBL/GenBank/DDBJ whole genome shotgun (WGS) entry which is preliminary data.</text>
</comment>
<sequence>MQSIWGSKGEKLHTRGIEITTYAHDEQRIIIEGSLKDDRLVESYSFTGEKFFSGVIHHMIIRLLVNCSNLVIEDVNIEMISVPRDICRETIDCLEPIKGLIITKGFIAKVKKIAGGKRGCTHLVELIQAMAPAAIQGFAAYRSRKQMAYDPERVKMVLAFLVDTCRIWREDGPLMETFKKNLNIK</sequence>
<organism evidence="1">
    <name type="scientific">hydrocarbon metagenome</name>
    <dbReference type="NCBI Taxonomy" id="938273"/>
    <lineage>
        <taxon>unclassified sequences</taxon>
        <taxon>metagenomes</taxon>
        <taxon>ecological metagenomes</taxon>
    </lineage>
</organism>
<name>A0A0W8FTY1_9ZZZZ</name>
<dbReference type="EMBL" id="LNQE01000856">
    <property type="protein sequence ID" value="KUG24257.1"/>
    <property type="molecule type" value="Genomic_DNA"/>
</dbReference>
<dbReference type="Pfam" id="PF11136">
    <property type="entry name" value="DUF2889"/>
    <property type="match status" value="1"/>
</dbReference>
<evidence type="ECO:0000313" key="1">
    <source>
        <dbReference type="EMBL" id="KUG24257.1"/>
    </source>
</evidence>